<accession>A0A6P9A414</accession>
<keyword evidence="2" id="KW-0677">Repeat</keyword>
<dbReference type="GO" id="GO:0005634">
    <property type="term" value="C:nucleus"/>
    <property type="evidence" value="ECO:0007669"/>
    <property type="project" value="TreeGrafter"/>
</dbReference>
<protein>
    <submittedName>
        <fullName evidence="9">Uncharacterized protein LOC117651757</fullName>
    </submittedName>
</protein>
<keyword evidence="3" id="KW-0863">Zinc-finger</keyword>
<proteinExistence type="predicted"/>
<feature type="domain" description="C2H2-type" evidence="7">
    <location>
        <begin position="501"/>
        <end position="522"/>
    </location>
</feature>
<evidence type="ECO:0000256" key="1">
    <source>
        <dbReference type="ARBA" id="ARBA00022723"/>
    </source>
</evidence>
<dbReference type="AlphaFoldDB" id="A0A6P9A414"/>
<organism evidence="9">
    <name type="scientific">Thrips palmi</name>
    <name type="common">Melon thrips</name>
    <dbReference type="NCBI Taxonomy" id="161013"/>
    <lineage>
        <taxon>Eukaryota</taxon>
        <taxon>Metazoa</taxon>
        <taxon>Ecdysozoa</taxon>
        <taxon>Arthropoda</taxon>
        <taxon>Hexapoda</taxon>
        <taxon>Insecta</taxon>
        <taxon>Pterygota</taxon>
        <taxon>Neoptera</taxon>
        <taxon>Paraneoptera</taxon>
        <taxon>Thysanoptera</taxon>
        <taxon>Terebrantia</taxon>
        <taxon>Thripoidea</taxon>
        <taxon>Thripidae</taxon>
        <taxon>Thrips</taxon>
    </lineage>
</organism>
<keyword evidence="8" id="KW-1185">Reference proteome</keyword>
<reference evidence="9" key="1">
    <citation type="submission" date="2025-08" db="UniProtKB">
        <authorList>
            <consortium name="RefSeq"/>
        </authorList>
    </citation>
    <scope>IDENTIFICATION</scope>
    <source>
        <tissue evidence="9">Total insect</tissue>
    </source>
</reference>
<dbReference type="InterPro" id="IPR013087">
    <property type="entry name" value="Znf_C2H2_type"/>
</dbReference>
<sequence>MEARSSIEATSTQPVVAIARVGRTSTKPPAAVSKVGTTLTRPVAAVARAGANNYVQPMLAVTPVGVTPTPPAGTPTGSRTGTSGQPVAAGTPHGATSGQPVAADTVAAVTVAGTTSIPPVAAVSQVGPTSGQPVVAVKLSETTSVPPVAAVSQDRPTSGQLVAAVTLAGTTAIPPLAAVSQDAPTLGHPVAAVTLAGTTPIQPGAVVTQAGATSTQLVSAELQVGTTSSEPAAATASSVGAAEVGDVIAVLGWCTFPGCSEDFASWAGYVEHCLQRHGRSLCPTCLNVHAAQHGDADAKCALCSARFVDSQALRVHKNFFHRAFDSITSRKWHLRIQEARAVIGWCTFPHCGRAFLSWEEHVVHQKESHLAPTQDDTVCDLCLAVKPVAGLPDHLEAHRLWDAPCSLCAARFIADNTDHRQQFHHATSDGEVPAVLGWCIDTGCESSFSRWQDHVQHFLLHHWTLDADLVCRVCLARFQSQDEAKEHLKDHASPGKQQFRCTSCPVGFLTLKHFRKHMSHFHGLWVSRFSP</sequence>
<gene>
    <name evidence="9" type="primary">LOC117651757</name>
</gene>
<dbReference type="PROSITE" id="PS00028">
    <property type="entry name" value="ZINC_FINGER_C2H2_1"/>
    <property type="match status" value="4"/>
</dbReference>
<evidence type="ECO:0000259" key="7">
    <source>
        <dbReference type="PROSITE" id="PS00028"/>
    </source>
</evidence>
<evidence type="ECO:0000313" key="8">
    <source>
        <dbReference type="Proteomes" id="UP000515158"/>
    </source>
</evidence>
<keyword evidence="5" id="KW-0539">Nucleus</keyword>
<dbReference type="Proteomes" id="UP000515158">
    <property type="component" value="Unplaced"/>
</dbReference>
<feature type="compositionally biased region" description="Low complexity" evidence="6">
    <location>
        <begin position="74"/>
        <end position="84"/>
    </location>
</feature>
<name>A0A6P9A414_THRPL</name>
<dbReference type="GeneID" id="117651757"/>
<feature type="domain" description="C2H2-type" evidence="7">
    <location>
        <begin position="300"/>
        <end position="321"/>
    </location>
</feature>
<feature type="domain" description="C2H2-type" evidence="7">
    <location>
        <begin position="346"/>
        <end position="369"/>
    </location>
</feature>
<dbReference type="RefSeq" id="XP_034251964.1">
    <property type="nucleotide sequence ID" value="XM_034396073.1"/>
</dbReference>
<dbReference type="KEGG" id="tpal:117651757"/>
<evidence type="ECO:0000256" key="6">
    <source>
        <dbReference type="SAM" id="MobiDB-lite"/>
    </source>
</evidence>
<evidence type="ECO:0000313" key="9">
    <source>
        <dbReference type="RefSeq" id="XP_034251964.1"/>
    </source>
</evidence>
<keyword evidence="1" id="KW-0479">Metal-binding</keyword>
<feature type="region of interest" description="Disordered" evidence="6">
    <location>
        <begin position="66"/>
        <end position="100"/>
    </location>
</feature>
<dbReference type="PANTHER" id="PTHR24394:SF29">
    <property type="entry name" value="MYONEURIN"/>
    <property type="match status" value="1"/>
</dbReference>
<feature type="domain" description="C2H2-type" evidence="7">
    <location>
        <begin position="471"/>
        <end position="491"/>
    </location>
</feature>
<dbReference type="GO" id="GO:0000981">
    <property type="term" value="F:DNA-binding transcription factor activity, RNA polymerase II-specific"/>
    <property type="evidence" value="ECO:0007669"/>
    <property type="project" value="TreeGrafter"/>
</dbReference>
<evidence type="ECO:0000256" key="4">
    <source>
        <dbReference type="ARBA" id="ARBA00022833"/>
    </source>
</evidence>
<keyword evidence="4" id="KW-0862">Zinc</keyword>
<dbReference type="Gene3D" id="3.30.160.60">
    <property type="entry name" value="Classic Zinc Finger"/>
    <property type="match status" value="1"/>
</dbReference>
<dbReference type="GO" id="GO:0008270">
    <property type="term" value="F:zinc ion binding"/>
    <property type="evidence" value="ECO:0007669"/>
    <property type="project" value="UniProtKB-KW"/>
</dbReference>
<evidence type="ECO:0000256" key="3">
    <source>
        <dbReference type="ARBA" id="ARBA00022771"/>
    </source>
</evidence>
<dbReference type="PANTHER" id="PTHR24394">
    <property type="entry name" value="ZINC FINGER PROTEIN"/>
    <property type="match status" value="1"/>
</dbReference>
<dbReference type="InParanoid" id="A0A6P9A414"/>
<dbReference type="SMART" id="SM00355">
    <property type="entry name" value="ZnF_C2H2"/>
    <property type="match status" value="6"/>
</dbReference>
<evidence type="ECO:0000256" key="5">
    <source>
        <dbReference type="ARBA" id="ARBA00023242"/>
    </source>
</evidence>
<evidence type="ECO:0000256" key="2">
    <source>
        <dbReference type="ARBA" id="ARBA00022737"/>
    </source>
</evidence>